<dbReference type="OrthoDB" id="2149639at2"/>
<evidence type="ECO:0000256" key="1">
    <source>
        <dbReference type="SAM" id="Phobius"/>
    </source>
</evidence>
<keyword evidence="1" id="KW-0472">Membrane</keyword>
<keyword evidence="4" id="KW-1185">Reference proteome</keyword>
<protein>
    <submittedName>
        <fullName evidence="2">Uncharacterized protein</fullName>
    </submittedName>
</protein>
<dbReference type="AlphaFoldDB" id="A0A7X6LP45"/>
<evidence type="ECO:0000313" key="4">
    <source>
        <dbReference type="Proteomes" id="UP000182448"/>
    </source>
</evidence>
<gene>
    <name evidence="3" type="ORF">GA0061075_11628</name>
    <name evidence="2" type="ORF">HF960_08400</name>
</gene>
<organism evidence="2 5">
    <name type="scientific">Weissella hellenica</name>
    <dbReference type="NCBI Taxonomy" id="46256"/>
    <lineage>
        <taxon>Bacteria</taxon>
        <taxon>Bacillati</taxon>
        <taxon>Bacillota</taxon>
        <taxon>Bacilli</taxon>
        <taxon>Lactobacillales</taxon>
        <taxon>Lactobacillaceae</taxon>
        <taxon>Weissella</taxon>
    </lineage>
</organism>
<evidence type="ECO:0000313" key="2">
    <source>
        <dbReference type="EMBL" id="NKY67660.1"/>
    </source>
</evidence>
<reference evidence="3 4" key="1">
    <citation type="submission" date="2016-08" db="EMBL/GenBank/DDBJ databases">
        <authorList>
            <person name="Varghese N."/>
            <person name="Submissions Spin"/>
        </authorList>
    </citation>
    <scope>NUCLEOTIDE SEQUENCE [LARGE SCALE GENOMIC DNA]</scope>
    <source>
        <strain evidence="3 4">R-53116</strain>
    </source>
</reference>
<dbReference type="Proteomes" id="UP000585749">
    <property type="component" value="Unassembled WGS sequence"/>
</dbReference>
<evidence type="ECO:0000313" key="5">
    <source>
        <dbReference type="Proteomes" id="UP000585749"/>
    </source>
</evidence>
<keyword evidence="1" id="KW-1133">Transmembrane helix</keyword>
<proteinExistence type="predicted"/>
<dbReference type="GeneID" id="72424817"/>
<dbReference type="RefSeq" id="WP_074427984.1">
    <property type="nucleotide sequence ID" value="NZ_BJEG01000016.1"/>
</dbReference>
<dbReference type="Proteomes" id="UP000182448">
    <property type="component" value="Unassembled WGS sequence"/>
</dbReference>
<reference evidence="2 5" key="2">
    <citation type="submission" date="2020-04" db="EMBL/GenBank/DDBJ databases">
        <title>MicrobeNet Type strains.</title>
        <authorList>
            <person name="Nicholson A.C."/>
        </authorList>
    </citation>
    <scope>NUCLEOTIDE SEQUENCE [LARGE SCALE GENOMIC DNA]</scope>
    <source>
        <strain evidence="2 5">CCUG 33494</strain>
    </source>
</reference>
<name>A0A7X6LP45_WEIHE</name>
<feature type="transmembrane region" description="Helical" evidence="1">
    <location>
        <begin position="6"/>
        <end position="25"/>
    </location>
</feature>
<sequence>MQRRMGWLLTTIIAIVALIMVLVLYRNTGQPTRVRTMAEEALTHNKFPFAKKGQDSYEEYQPTKKDLANKNYVERGQLKKNGQYQLTETGLEQKWIDNKKVDSTVTNGDMIYHIKNINIIQNTARTQNSLSSARRSLNDRKLGTKFTTLVINYDVTNNNLVTAITPGITAIKYADDTTMSILSGIYNDGRLNTSGIVPYETTATTTTVLVPNHMGKHLSSLDIQFATVKDSANNEIVKPSSVRTITF</sequence>
<dbReference type="EMBL" id="JAAXPM010000016">
    <property type="protein sequence ID" value="NKY67660.1"/>
    <property type="molecule type" value="Genomic_DNA"/>
</dbReference>
<keyword evidence="1" id="KW-0812">Transmembrane</keyword>
<accession>A0A7X6LP45</accession>
<dbReference type="EMBL" id="FMAW01000016">
    <property type="protein sequence ID" value="SCC10453.1"/>
    <property type="molecule type" value="Genomic_DNA"/>
</dbReference>
<evidence type="ECO:0000313" key="3">
    <source>
        <dbReference type="EMBL" id="SCC10453.1"/>
    </source>
</evidence>
<comment type="caution">
    <text evidence="2">The sequence shown here is derived from an EMBL/GenBank/DDBJ whole genome shotgun (WGS) entry which is preliminary data.</text>
</comment>